<dbReference type="Pfam" id="PF02770">
    <property type="entry name" value="Acyl-CoA_dh_M"/>
    <property type="match status" value="1"/>
</dbReference>
<evidence type="ECO:0000256" key="7">
    <source>
        <dbReference type="RuleBase" id="RU362125"/>
    </source>
</evidence>
<evidence type="ECO:0000259" key="9">
    <source>
        <dbReference type="Pfam" id="PF02770"/>
    </source>
</evidence>
<dbReference type="InterPro" id="IPR046373">
    <property type="entry name" value="Acyl-CoA_Oxase/DH_mid-dom_sf"/>
</dbReference>
<dbReference type="SUPFAM" id="SSF56645">
    <property type="entry name" value="Acyl-CoA dehydrogenase NM domain-like"/>
    <property type="match status" value="1"/>
</dbReference>
<dbReference type="SUPFAM" id="SSF47203">
    <property type="entry name" value="Acyl-CoA dehydrogenase C-terminal domain-like"/>
    <property type="match status" value="1"/>
</dbReference>
<evidence type="ECO:0000256" key="4">
    <source>
        <dbReference type="ARBA" id="ARBA00022630"/>
    </source>
</evidence>
<comment type="caution">
    <text evidence="11">The sequence shown here is derived from an EMBL/GenBank/DDBJ whole genome shotgun (WGS) entry which is preliminary data.</text>
</comment>
<dbReference type="PIRSF" id="PIRSF016578">
    <property type="entry name" value="HsaA"/>
    <property type="match status" value="1"/>
</dbReference>
<organism evidence="11 12">
    <name type="scientific">Dongia mobilis</name>
    <dbReference type="NCBI Taxonomy" id="578943"/>
    <lineage>
        <taxon>Bacteria</taxon>
        <taxon>Pseudomonadati</taxon>
        <taxon>Pseudomonadota</taxon>
        <taxon>Alphaproteobacteria</taxon>
        <taxon>Rhodospirillales</taxon>
        <taxon>Dongiaceae</taxon>
        <taxon>Dongia</taxon>
    </lineage>
</organism>
<dbReference type="InterPro" id="IPR006091">
    <property type="entry name" value="Acyl-CoA_Oxase/DH_mid-dom"/>
</dbReference>
<sequence>MPFDFQPSDEQRMLVETTRAFIEKELYPLERQIDKLGHVPPEIGKELKEKAKAVGLYAANMPEEVGGGGLDVMSQMLFERELGKVNWALQKFVGRPSYILMACKGEQIEKYLLPTVRGDKSEVFALTEPGAGSDAMSITTRAEQDGDDYILNGGKHFITGVGEPDFAIVFTVTGMDETKRGPRKRITAFLVDRGTPGFTIRRGPRCVSYRAYDNWELFFDNVRLNKRQILGEEGKGFAVASEWLLGGRVFIAANCCGKAERAMELALDWAATRKQFGQTIGKFQGVSFKLADMKTEIAAADALTAYVCWKLQNGTMTDGDAGMAKLFATEMLGRVTDQAIQIFGGMGLMEELPLEMMWRDARVERIWEGTSEIQRHIISREMLRAKEQ</sequence>
<feature type="domain" description="Acyl-CoA dehydrogenase/oxidase C-terminal" evidence="8">
    <location>
        <begin position="234"/>
        <end position="383"/>
    </location>
</feature>
<dbReference type="Gene3D" id="1.10.540.10">
    <property type="entry name" value="Acyl-CoA dehydrogenase/oxidase, N-terminal domain"/>
    <property type="match status" value="1"/>
</dbReference>
<keyword evidence="4 7" id="KW-0285">Flavoprotein</keyword>
<dbReference type="PANTHER" id="PTHR48083">
    <property type="entry name" value="MEDIUM-CHAIN SPECIFIC ACYL-COA DEHYDROGENASE, MITOCHONDRIAL-RELATED"/>
    <property type="match status" value="1"/>
</dbReference>
<dbReference type="InterPro" id="IPR036250">
    <property type="entry name" value="AcylCo_DH-like_C"/>
</dbReference>
<protein>
    <recommendedName>
        <fullName evidence="3">Medium-chain specific acyl-CoA dehydrogenase, mitochondrial</fullName>
    </recommendedName>
</protein>
<evidence type="ECO:0000256" key="5">
    <source>
        <dbReference type="ARBA" id="ARBA00022827"/>
    </source>
</evidence>
<dbReference type="EMBL" id="SNYW01000006">
    <property type="protein sequence ID" value="TDQ84518.1"/>
    <property type="molecule type" value="Genomic_DNA"/>
</dbReference>
<gene>
    <name evidence="11" type="ORF">A8950_1075</name>
</gene>
<reference evidence="11 12" key="1">
    <citation type="submission" date="2019-03" db="EMBL/GenBank/DDBJ databases">
        <title>Genomic Encyclopedia of Type Strains, Phase III (KMG-III): the genomes of soil and plant-associated and newly described type strains.</title>
        <authorList>
            <person name="Whitman W."/>
        </authorList>
    </citation>
    <scope>NUCLEOTIDE SEQUENCE [LARGE SCALE GENOMIC DNA]</scope>
    <source>
        <strain evidence="11 12">CGMCC 1.7660</strain>
    </source>
</reference>
<evidence type="ECO:0000313" key="11">
    <source>
        <dbReference type="EMBL" id="TDQ84518.1"/>
    </source>
</evidence>
<evidence type="ECO:0000256" key="1">
    <source>
        <dbReference type="ARBA" id="ARBA00001974"/>
    </source>
</evidence>
<dbReference type="GO" id="GO:0050660">
    <property type="term" value="F:flavin adenine dinucleotide binding"/>
    <property type="evidence" value="ECO:0007669"/>
    <property type="project" value="InterPro"/>
</dbReference>
<dbReference type="AlphaFoldDB" id="A0A4R6X222"/>
<evidence type="ECO:0000313" key="12">
    <source>
        <dbReference type="Proteomes" id="UP000295783"/>
    </source>
</evidence>
<dbReference type="FunFam" id="2.40.110.10:FF:000002">
    <property type="entry name" value="Acyl-CoA dehydrogenase fadE12"/>
    <property type="match status" value="1"/>
</dbReference>
<feature type="domain" description="Acyl-CoA oxidase/dehydrogenase middle" evidence="9">
    <location>
        <begin position="124"/>
        <end position="222"/>
    </location>
</feature>
<evidence type="ECO:0000259" key="10">
    <source>
        <dbReference type="Pfam" id="PF02771"/>
    </source>
</evidence>
<dbReference type="GO" id="GO:0005737">
    <property type="term" value="C:cytoplasm"/>
    <property type="evidence" value="ECO:0007669"/>
    <property type="project" value="TreeGrafter"/>
</dbReference>
<feature type="domain" description="Acyl-CoA dehydrogenase/oxidase N-terminal" evidence="10">
    <location>
        <begin position="8"/>
        <end position="119"/>
    </location>
</feature>
<dbReference type="InterPro" id="IPR006089">
    <property type="entry name" value="Acyl-CoA_DH_CS"/>
</dbReference>
<proteinExistence type="inferred from homology"/>
<comment type="cofactor">
    <cofactor evidence="1 7">
        <name>FAD</name>
        <dbReference type="ChEBI" id="CHEBI:57692"/>
    </cofactor>
</comment>
<comment type="similarity">
    <text evidence="2 7">Belongs to the acyl-CoA dehydrogenase family.</text>
</comment>
<evidence type="ECO:0000256" key="3">
    <source>
        <dbReference type="ARBA" id="ARBA00019125"/>
    </source>
</evidence>
<dbReference type="InterPro" id="IPR037069">
    <property type="entry name" value="AcylCoA_DH/ox_N_sf"/>
</dbReference>
<dbReference type="Pfam" id="PF02771">
    <property type="entry name" value="Acyl-CoA_dh_N"/>
    <property type="match status" value="1"/>
</dbReference>
<dbReference type="GO" id="GO:0003995">
    <property type="term" value="F:acyl-CoA dehydrogenase activity"/>
    <property type="evidence" value="ECO:0007669"/>
    <property type="project" value="InterPro"/>
</dbReference>
<dbReference type="Gene3D" id="2.40.110.10">
    <property type="entry name" value="Butyryl-CoA Dehydrogenase, subunit A, domain 2"/>
    <property type="match status" value="1"/>
</dbReference>
<dbReference type="Gene3D" id="1.20.140.10">
    <property type="entry name" value="Butyryl-CoA Dehydrogenase, subunit A, domain 3"/>
    <property type="match status" value="1"/>
</dbReference>
<keyword evidence="5 7" id="KW-0274">FAD</keyword>
<dbReference type="PROSITE" id="PS00072">
    <property type="entry name" value="ACYL_COA_DH_1"/>
    <property type="match status" value="1"/>
</dbReference>
<evidence type="ECO:0000256" key="2">
    <source>
        <dbReference type="ARBA" id="ARBA00009347"/>
    </source>
</evidence>
<dbReference type="Pfam" id="PF00441">
    <property type="entry name" value="Acyl-CoA_dh_1"/>
    <property type="match status" value="1"/>
</dbReference>
<dbReference type="InterPro" id="IPR009100">
    <property type="entry name" value="AcylCoA_DH/oxidase_NM_dom_sf"/>
</dbReference>
<dbReference type="PANTHER" id="PTHR48083:SF2">
    <property type="entry name" value="MEDIUM-CHAIN SPECIFIC ACYL-COA DEHYDROGENASE, MITOCHONDRIAL"/>
    <property type="match status" value="1"/>
</dbReference>
<dbReference type="InterPro" id="IPR009075">
    <property type="entry name" value="AcylCo_DH/oxidase_C"/>
</dbReference>
<dbReference type="OrthoDB" id="5510711at2"/>
<keyword evidence="6 7" id="KW-0560">Oxidoreductase</keyword>
<dbReference type="InterPro" id="IPR013786">
    <property type="entry name" value="AcylCoA_DH/ox_N"/>
</dbReference>
<name>A0A4R6X222_9PROT</name>
<evidence type="ECO:0000256" key="6">
    <source>
        <dbReference type="ARBA" id="ARBA00023002"/>
    </source>
</evidence>
<dbReference type="GO" id="GO:0033539">
    <property type="term" value="P:fatty acid beta-oxidation using acyl-CoA dehydrogenase"/>
    <property type="evidence" value="ECO:0007669"/>
    <property type="project" value="TreeGrafter"/>
</dbReference>
<dbReference type="InterPro" id="IPR050741">
    <property type="entry name" value="Acyl-CoA_dehydrogenase"/>
</dbReference>
<accession>A0A4R6X222</accession>
<evidence type="ECO:0000259" key="8">
    <source>
        <dbReference type="Pfam" id="PF00441"/>
    </source>
</evidence>
<dbReference type="RefSeq" id="WP_133612537.1">
    <property type="nucleotide sequence ID" value="NZ_SNYW01000006.1"/>
</dbReference>
<dbReference type="FunFam" id="1.20.140.10:FF:000001">
    <property type="entry name" value="Acyl-CoA dehydrogenase"/>
    <property type="match status" value="1"/>
</dbReference>
<keyword evidence="12" id="KW-1185">Reference proteome</keyword>
<dbReference type="Proteomes" id="UP000295783">
    <property type="component" value="Unassembled WGS sequence"/>
</dbReference>